<evidence type="ECO:0000313" key="1">
    <source>
        <dbReference type="EMBL" id="THD09438.1"/>
    </source>
</evidence>
<name>A0A4S3KM01_9GAMM</name>
<gene>
    <name evidence="1" type="ORF">B1991_02235</name>
</gene>
<reference evidence="1 2" key="1">
    <citation type="submission" date="2017-02" db="EMBL/GenBank/DDBJ databases">
        <title>Whole genome sequencing of Rhodanobacter lindaniclasticus DSM 17932.</title>
        <authorList>
            <person name="Kumar S."/>
            <person name="Patil P."/>
            <person name="Patil P.B."/>
        </authorList>
    </citation>
    <scope>NUCLEOTIDE SEQUENCE [LARGE SCALE GENOMIC DNA]</scope>
    <source>
        <strain evidence="1 2">DSM 17932</strain>
    </source>
</reference>
<sequence length="121" mass="13766">MLLQLVFEDQWSIPVPMDDRLGEALGVQRERACHDEFDLAFVERLSECFANSLAACLDPDLQLPTDSQVKYAMDIARELGVSLPADALRFRGAAHDFIDRFEDVFRANRERRRRLTSPPGG</sequence>
<dbReference type="Proteomes" id="UP000306317">
    <property type="component" value="Unassembled WGS sequence"/>
</dbReference>
<proteinExistence type="predicted"/>
<comment type="caution">
    <text evidence="1">The sequence shown here is derived from an EMBL/GenBank/DDBJ whole genome shotgun (WGS) entry which is preliminary data.</text>
</comment>
<dbReference type="RefSeq" id="WP_136257085.1">
    <property type="nucleotide sequence ID" value="NZ_MWIO01000008.1"/>
</dbReference>
<dbReference type="OrthoDB" id="5957461at2"/>
<accession>A0A4S3KM01</accession>
<dbReference type="EMBL" id="MWIO01000008">
    <property type="protein sequence ID" value="THD09438.1"/>
    <property type="molecule type" value="Genomic_DNA"/>
</dbReference>
<protein>
    <submittedName>
        <fullName evidence="1">Uncharacterized protein</fullName>
    </submittedName>
</protein>
<keyword evidence="2" id="KW-1185">Reference proteome</keyword>
<dbReference type="AlphaFoldDB" id="A0A4S3KM01"/>
<evidence type="ECO:0000313" key="2">
    <source>
        <dbReference type="Proteomes" id="UP000306317"/>
    </source>
</evidence>
<organism evidence="1 2">
    <name type="scientific">Rhodanobacter lindaniclasticus</name>
    <dbReference type="NCBI Taxonomy" id="75310"/>
    <lineage>
        <taxon>Bacteria</taxon>
        <taxon>Pseudomonadati</taxon>
        <taxon>Pseudomonadota</taxon>
        <taxon>Gammaproteobacteria</taxon>
        <taxon>Lysobacterales</taxon>
        <taxon>Rhodanobacteraceae</taxon>
        <taxon>Rhodanobacter</taxon>
    </lineage>
</organism>